<evidence type="ECO:0000259" key="3">
    <source>
        <dbReference type="PROSITE" id="PS51462"/>
    </source>
</evidence>
<dbReference type="AlphaFoldDB" id="A0A6N6M9G9"/>
<evidence type="ECO:0000313" key="4">
    <source>
        <dbReference type="EMBL" id="KAB1065523.1"/>
    </source>
</evidence>
<dbReference type="InterPro" id="IPR000086">
    <property type="entry name" value="NUDIX_hydrolase_dom"/>
</dbReference>
<dbReference type="EMBL" id="WACR01000002">
    <property type="protein sequence ID" value="KAB1065523.1"/>
    <property type="molecule type" value="Genomic_DNA"/>
</dbReference>
<dbReference type="Gene3D" id="3.90.79.10">
    <property type="entry name" value="Nucleoside Triphosphate Pyrophosphohydrolase"/>
    <property type="match status" value="1"/>
</dbReference>
<keyword evidence="5" id="KW-1185">Reference proteome</keyword>
<feature type="domain" description="Nudix hydrolase" evidence="3">
    <location>
        <begin position="1"/>
        <end position="142"/>
    </location>
</feature>
<keyword evidence="2" id="KW-0378">Hydrolase</keyword>
<dbReference type="SUPFAM" id="SSF55811">
    <property type="entry name" value="Nudix"/>
    <property type="match status" value="1"/>
</dbReference>
<protein>
    <submittedName>
        <fullName evidence="4">NUDIX domain-containing protein</fullName>
    </submittedName>
</protein>
<dbReference type="PANTHER" id="PTHR43046">
    <property type="entry name" value="GDP-MANNOSE MANNOSYL HYDROLASE"/>
    <property type="match status" value="1"/>
</dbReference>
<dbReference type="RefSeq" id="WP_151166347.1">
    <property type="nucleotide sequence ID" value="NZ_WACR01000002.1"/>
</dbReference>
<dbReference type="PROSITE" id="PS51462">
    <property type="entry name" value="NUDIX"/>
    <property type="match status" value="1"/>
</dbReference>
<gene>
    <name evidence="4" type="ORF">F3059_02395</name>
</gene>
<organism evidence="4 5">
    <name type="scientific">Salibacter halophilus</name>
    <dbReference type="NCBI Taxonomy" id="1803916"/>
    <lineage>
        <taxon>Bacteria</taxon>
        <taxon>Pseudomonadati</taxon>
        <taxon>Bacteroidota</taxon>
        <taxon>Flavobacteriia</taxon>
        <taxon>Flavobacteriales</taxon>
        <taxon>Salibacteraceae</taxon>
        <taxon>Salibacter</taxon>
    </lineage>
</organism>
<accession>A0A6N6M9G9</accession>
<dbReference type="OrthoDB" id="9810648at2"/>
<sequence length="144" mass="16821">MKQYTIRVYAIIEHEGKVLLSDECIGDKYFTKFPGGGHEWGESFPDTISRELKEEAEIEVEKVEHFYTTDFFVKSAFDAQKQVVSIYYKTKVQDPHSIPSSSKKFDFDHNLQKAEQFRWVSIKDLSQESVTFPIDKRVVKLFSP</sequence>
<reference evidence="4 5" key="1">
    <citation type="submission" date="2019-09" db="EMBL/GenBank/DDBJ databases">
        <title>Genomes of Cryomorphaceae.</title>
        <authorList>
            <person name="Bowman J.P."/>
        </authorList>
    </citation>
    <scope>NUCLEOTIDE SEQUENCE [LARGE SCALE GENOMIC DNA]</scope>
    <source>
        <strain evidence="4 5">KCTC 52047</strain>
    </source>
</reference>
<dbReference type="Proteomes" id="UP000435357">
    <property type="component" value="Unassembled WGS sequence"/>
</dbReference>
<comment type="caution">
    <text evidence="4">The sequence shown here is derived from an EMBL/GenBank/DDBJ whole genome shotgun (WGS) entry which is preliminary data.</text>
</comment>
<dbReference type="GO" id="GO:0016787">
    <property type="term" value="F:hydrolase activity"/>
    <property type="evidence" value="ECO:0007669"/>
    <property type="project" value="UniProtKB-KW"/>
</dbReference>
<comment type="cofactor">
    <cofactor evidence="1">
        <name>Mg(2+)</name>
        <dbReference type="ChEBI" id="CHEBI:18420"/>
    </cofactor>
</comment>
<dbReference type="Pfam" id="PF00293">
    <property type="entry name" value="NUDIX"/>
    <property type="match status" value="1"/>
</dbReference>
<evidence type="ECO:0000256" key="1">
    <source>
        <dbReference type="ARBA" id="ARBA00001946"/>
    </source>
</evidence>
<evidence type="ECO:0000256" key="2">
    <source>
        <dbReference type="ARBA" id="ARBA00022801"/>
    </source>
</evidence>
<name>A0A6N6M9G9_9FLAO</name>
<dbReference type="InterPro" id="IPR015797">
    <property type="entry name" value="NUDIX_hydrolase-like_dom_sf"/>
</dbReference>
<evidence type="ECO:0000313" key="5">
    <source>
        <dbReference type="Proteomes" id="UP000435357"/>
    </source>
</evidence>
<dbReference type="PANTHER" id="PTHR43046:SF14">
    <property type="entry name" value="MUTT_NUDIX FAMILY PROTEIN"/>
    <property type="match status" value="1"/>
</dbReference>
<proteinExistence type="predicted"/>